<feature type="transmembrane region" description="Helical" evidence="5">
    <location>
        <begin position="204"/>
        <end position="225"/>
    </location>
</feature>
<evidence type="ECO:0000256" key="5">
    <source>
        <dbReference type="SAM" id="Phobius"/>
    </source>
</evidence>
<protein>
    <submittedName>
        <fullName evidence="6">Uncharacterized protein</fullName>
    </submittedName>
</protein>
<feature type="transmembrane region" description="Helical" evidence="5">
    <location>
        <begin position="286"/>
        <end position="307"/>
    </location>
</feature>
<dbReference type="SUPFAM" id="SSF103473">
    <property type="entry name" value="MFS general substrate transporter"/>
    <property type="match status" value="1"/>
</dbReference>
<keyword evidence="7" id="KW-1185">Reference proteome</keyword>
<feature type="transmembrane region" description="Helical" evidence="5">
    <location>
        <begin position="319"/>
        <end position="337"/>
    </location>
</feature>
<feature type="transmembrane region" description="Helical" evidence="5">
    <location>
        <begin position="562"/>
        <end position="581"/>
    </location>
</feature>
<dbReference type="OrthoDB" id="2241241at2759"/>
<keyword evidence="4 5" id="KW-0472">Membrane</keyword>
<gene>
    <name evidence="6" type="ORF">IFR04_003631</name>
</gene>
<evidence type="ECO:0000256" key="3">
    <source>
        <dbReference type="ARBA" id="ARBA00022989"/>
    </source>
</evidence>
<feature type="transmembrane region" description="Helical" evidence="5">
    <location>
        <begin position="486"/>
        <end position="509"/>
    </location>
</feature>
<evidence type="ECO:0000313" key="7">
    <source>
        <dbReference type="Proteomes" id="UP000664132"/>
    </source>
</evidence>
<evidence type="ECO:0000256" key="2">
    <source>
        <dbReference type="ARBA" id="ARBA00022692"/>
    </source>
</evidence>
<dbReference type="PANTHER" id="PTHR23501">
    <property type="entry name" value="MAJOR FACILITATOR SUPERFAMILY"/>
    <property type="match status" value="1"/>
</dbReference>
<feature type="transmembrane region" description="Helical" evidence="5">
    <location>
        <begin position="454"/>
        <end position="474"/>
    </location>
</feature>
<keyword evidence="3 5" id="KW-1133">Transmembrane helix</keyword>
<name>A0A8H7WEE2_9HELO</name>
<feature type="transmembrane region" description="Helical" evidence="5">
    <location>
        <begin position="423"/>
        <end position="442"/>
    </location>
</feature>
<dbReference type="GO" id="GO:0015343">
    <property type="term" value="F:siderophore-iron transmembrane transporter activity"/>
    <property type="evidence" value="ECO:0007669"/>
    <property type="project" value="TreeGrafter"/>
</dbReference>
<dbReference type="Proteomes" id="UP000664132">
    <property type="component" value="Unassembled WGS sequence"/>
</dbReference>
<dbReference type="PANTHER" id="PTHR23501:SF200">
    <property type="entry name" value="TRANSPORTER, PUTATIVE (AFU_ORTHOLOGUE AFUA_3G01360)-RELATED"/>
    <property type="match status" value="1"/>
</dbReference>
<proteinExistence type="predicted"/>
<feature type="transmembrane region" description="Helical" evidence="5">
    <location>
        <begin position="349"/>
        <end position="373"/>
    </location>
</feature>
<feature type="transmembrane region" description="Helical" evidence="5">
    <location>
        <begin position="115"/>
        <end position="135"/>
    </location>
</feature>
<dbReference type="Gene3D" id="1.20.1250.20">
    <property type="entry name" value="MFS general substrate transporter like domains"/>
    <property type="match status" value="2"/>
</dbReference>
<dbReference type="GO" id="GO:0005886">
    <property type="term" value="C:plasma membrane"/>
    <property type="evidence" value="ECO:0007669"/>
    <property type="project" value="TreeGrafter"/>
</dbReference>
<feature type="transmembrane region" description="Helical" evidence="5">
    <location>
        <begin position="237"/>
        <end position="260"/>
    </location>
</feature>
<reference evidence="6" key="1">
    <citation type="submission" date="2021-02" db="EMBL/GenBank/DDBJ databases">
        <title>Genome sequence Cadophora malorum strain M34.</title>
        <authorList>
            <person name="Stefanovic E."/>
            <person name="Vu D."/>
            <person name="Scully C."/>
            <person name="Dijksterhuis J."/>
            <person name="Roader J."/>
            <person name="Houbraken J."/>
        </authorList>
    </citation>
    <scope>NUCLEOTIDE SEQUENCE</scope>
    <source>
        <strain evidence="6">M34</strain>
    </source>
</reference>
<dbReference type="AlphaFoldDB" id="A0A8H7WEE2"/>
<accession>A0A8H7WEE2</accession>
<comment type="subcellular location">
    <subcellularLocation>
        <location evidence="1">Membrane</location>
        <topology evidence="1">Multi-pass membrane protein</topology>
    </subcellularLocation>
</comment>
<evidence type="ECO:0000256" key="1">
    <source>
        <dbReference type="ARBA" id="ARBA00004141"/>
    </source>
</evidence>
<organism evidence="6 7">
    <name type="scientific">Cadophora malorum</name>
    <dbReference type="NCBI Taxonomy" id="108018"/>
    <lineage>
        <taxon>Eukaryota</taxon>
        <taxon>Fungi</taxon>
        <taxon>Dikarya</taxon>
        <taxon>Ascomycota</taxon>
        <taxon>Pezizomycotina</taxon>
        <taxon>Leotiomycetes</taxon>
        <taxon>Helotiales</taxon>
        <taxon>Ploettnerulaceae</taxon>
        <taxon>Cadophora</taxon>
    </lineage>
</organism>
<dbReference type="InterPro" id="IPR036259">
    <property type="entry name" value="MFS_trans_sf"/>
</dbReference>
<feature type="transmembrane region" description="Helical" evidence="5">
    <location>
        <begin position="393"/>
        <end position="416"/>
    </location>
</feature>
<evidence type="ECO:0000256" key="4">
    <source>
        <dbReference type="ARBA" id="ARBA00023136"/>
    </source>
</evidence>
<dbReference type="EMBL" id="JAFJYH010000037">
    <property type="protein sequence ID" value="KAG4423265.1"/>
    <property type="molecule type" value="Genomic_DNA"/>
</dbReference>
<comment type="caution">
    <text evidence="6">The sequence shown here is derived from an EMBL/GenBank/DDBJ whole genome shotgun (WGS) entry which is preliminary data.</text>
</comment>
<evidence type="ECO:0000313" key="6">
    <source>
        <dbReference type="EMBL" id="KAG4423265.1"/>
    </source>
</evidence>
<sequence>MGILNSISKTFQPVTVHAPETTTASATSEPGISAAATNTEKNDVEVDIDLKTTGEARQDLESGVARVEAAQAVWGKYGFWIVAAGIGMLMLVYELDNTTVYIYNTYALSSFNQLSIGAALSTAGVIVFAVVKPPIAKLSNIIGRGETYCFTISCYILAYILFASAKSFGAYAAGYIFYCVGQSGTNIMNDIVISDITTARWRGLAIAVSFFPFLFMPWISAFIVSSVVSTGGIGWKWGIGMLAILMPFCASFIIGTLLYYQHKAKKAGIVVIAKEKMTVYEFCSQIDLGGTLLFSCGFAMFLLPMTLAASTPQGWKTPWIAALIALGGAFLIALPFYEQRFAKHPLVPFFYFKNTAIVISGTLLLTDALGFSVTHSYLYPWSTIARGLSARDATFLQTTNGVMQTLSSIIGGMVMLKTRRYKWLVMFAVTIRFIGYCVMIRLRGAENPIAELFIVQILQGFGSGVILIGTLVSAQIQVPHSQLAQITALILCCNFLGSSIGASISGGIYTNTLKDELAKQLGAGADQSLINSLYNSITGVVPEWGSPERESINAAYSNVIRYMTYTAVGSMVPSFILTWFMPNMELPDQNNLVES</sequence>
<feature type="transmembrane region" description="Helical" evidence="5">
    <location>
        <begin position="77"/>
        <end position="95"/>
    </location>
</feature>
<keyword evidence="2 5" id="KW-0812">Transmembrane</keyword>